<name>A0A4C1X790_EUMVA</name>
<reference evidence="1 2" key="1">
    <citation type="journal article" date="2019" name="Commun. Biol.">
        <title>The bagworm genome reveals a unique fibroin gene that provides high tensile strength.</title>
        <authorList>
            <person name="Kono N."/>
            <person name="Nakamura H."/>
            <person name="Ohtoshi R."/>
            <person name="Tomita M."/>
            <person name="Numata K."/>
            <person name="Arakawa K."/>
        </authorList>
    </citation>
    <scope>NUCLEOTIDE SEQUENCE [LARGE SCALE GENOMIC DNA]</scope>
</reference>
<dbReference type="AlphaFoldDB" id="A0A4C1X790"/>
<gene>
    <name evidence="1" type="ORF">EVAR_39813_1</name>
</gene>
<sequence>MTRPVEAMTPYDPFPDSPLLRTAPDCLARDRKIAQFVTISGNRAPACAPPRPPIMSSYKTHALHASNECI</sequence>
<keyword evidence="2" id="KW-1185">Reference proteome</keyword>
<evidence type="ECO:0000313" key="1">
    <source>
        <dbReference type="EMBL" id="GBP59658.1"/>
    </source>
</evidence>
<accession>A0A4C1X790</accession>
<protein>
    <submittedName>
        <fullName evidence="1">Uncharacterized protein</fullName>
    </submittedName>
</protein>
<organism evidence="1 2">
    <name type="scientific">Eumeta variegata</name>
    <name type="common">Bagworm moth</name>
    <name type="synonym">Eumeta japonica</name>
    <dbReference type="NCBI Taxonomy" id="151549"/>
    <lineage>
        <taxon>Eukaryota</taxon>
        <taxon>Metazoa</taxon>
        <taxon>Ecdysozoa</taxon>
        <taxon>Arthropoda</taxon>
        <taxon>Hexapoda</taxon>
        <taxon>Insecta</taxon>
        <taxon>Pterygota</taxon>
        <taxon>Neoptera</taxon>
        <taxon>Endopterygota</taxon>
        <taxon>Lepidoptera</taxon>
        <taxon>Glossata</taxon>
        <taxon>Ditrysia</taxon>
        <taxon>Tineoidea</taxon>
        <taxon>Psychidae</taxon>
        <taxon>Oiketicinae</taxon>
        <taxon>Eumeta</taxon>
    </lineage>
</organism>
<dbReference type="Proteomes" id="UP000299102">
    <property type="component" value="Unassembled WGS sequence"/>
</dbReference>
<dbReference type="EMBL" id="BGZK01000767">
    <property type="protein sequence ID" value="GBP59658.1"/>
    <property type="molecule type" value="Genomic_DNA"/>
</dbReference>
<evidence type="ECO:0000313" key="2">
    <source>
        <dbReference type="Proteomes" id="UP000299102"/>
    </source>
</evidence>
<proteinExistence type="predicted"/>
<comment type="caution">
    <text evidence="1">The sequence shown here is derived from an EMBL/GenBank/DDBJ whole genome shotgun (WGS) entry which is preliminary data.</text>
</comment>